<keyword evidence="1 5" id="KW-0808">Transferase</keyword>
<keyword evidence="3" id="KW-1133">Transmembrane helix</keyword>
<keyword evidence="3" id="KW-0812">Transmembrane</keyword>
<dbReference type="PANTHER" id="PTHR13947:SF37">
    <property type="entry name" value="LD18367P"/>
    <property type="match status" value="1"/>
</dbReference>
<sequence length="395" mass="45315">MSMGGILIDQEKQTYKEKYMADLADDEAILVRIATATEHQGKGAAKAIIQKCLEFARTKGVKCVQLSQTNKQLAAYALYKKFGFKTVKKYMLISFINFYLRQMNLEFLGFFFKLAQKMDQKIRVERIYFESDQLIESVHRCFVAAHKNVFHSAFLGSLVYLAKQTIYQLILLLITRFFATTLVTLFVIMTIVSVYQYFNHRKAWLDYVNLVLESSEISYERANVTFCKEKNAFFAAFNEKNEIVSIGGLLAEDEKYTSLKSWAPKLKEHDGLLVRVSTLPNYHCNGFGKEIVRNCVDFGKSLDLKCIKLCVTNKQKSAFRMYKSLGFKSNFLQKLKKSRKVNVNGSTVHMDIADDRFNDSSTRSRPNKSSCSNNSSSNSSNANNLRHRRPARLIS</sequence>
<evidence type="ECO:0000256" key="3">
    <source>
        <dbReference type="SAM" id="Phobius"/>
    </source>
</evidence>
<feature type="transmembrane region" description="Helical" evidence="3">
    <location>
        <begin position="166"/>
        <end position="195"/>
    </location>
</feature>
<proteinExistence type="predicted"/>
<feature type="region of interest" description="Disordered" evidence="2">
    <location>
        <begin position="354"/>
        <end position="395"/>
    </location>
</feature>
<dbReference type="OrthoDB" id="41532at2759"/>
<feature type="domain" description="N-acetyltransferase" evidence="4">
    <location>
        <begin position="189"/>
        <end position="355"/>
    </location>
</feature>
<dbReference type="AlphaFoldDB" id="A0A3M7RC46"/>
<comment type="caution">
    <text evidence="5">The sequence shown here is derived from an EMBL/GenBank/DDBJ whole genome shotgun (WGS) entry which is preliminary data.</text>
</comment>
<dbReference type="CDD" id="cd04301">
    <property type="entry name" value="NAT_SF"/>
    <property type="match status" value="1"/>
</dbReference>
<gene>
    <name evidence="5" type="ORF">BpHYR1_012945</name>
</gene>
<dbReference type="Pfam" id="PF00583">
    <property type="entry name" value="Acetyltransf_1"/>
    <property type="match status" value="2"/>
</dbReference>
<dbReference type="InterPro" id="IPR050769">
    <property type="entry name" value="NAT_camello-type"/>
</dbReference>
<dbReference type="PANTHER" id="PTHR13947">
    <property type="entry name" value="GNAT FAMILY N-ACETYLTRANSFERASE"/>
    <property type="match status" value="1"/>
</dbReference>
<dbReference type="GO" id="GO:0008080">
    <property type="term" value="F:N-acetyltransferase activity"/>
    <property type="evidence" value="ECO:0007669"/>
    <property type="project" value="InterPro"/>
</dbReference>
<evidence type="ECO:0000256" key="2">
    <source>
        <dbReference type="SAM" id="MobiDB-lite"/>
    </source>
</evidence>
<accession>A0A3M7RC46</accession>
<feature type="transmembrane region" description="Helical" evidence="3">
    <location>
        <begin position="90"/>
        <end position="112"/>
    </location>
</feature>
<evidence type="ECO:0000256" key="1">
    <source>
        <dbReference type="ARBA" id="ARBA00022679"/>
    </source>
</evidence>
<keyword evidence="3" id="KW-0472">Membrane</keyword>
<dbReference type="Gene3D" id="3.40.630.30">
    <property type="match status" value="2"/>
</dbReference>
<evidence type="ECO:0000313" key="6">
    <source>
        <dbReference type="Proteomes" id="UP000276133"/>
    </source>
</evidence>
<protein>
    <submittedName>
        <fullName evidence="5">N-acetyltransferase 8</fullName>
    </submittedName>
</protein>
<organism evidence="5 6">
    <name type="scientific">Brachionus plicatilis</name>
    <name type="common">Marine rotifer</name>
    <name type="synonym">Brachionus muelleri</name>
    <dbReference type="NCBI Taxonomy" id="10195"/>
    <lineage>
        <taxon>Eukaryota</taxon>
        <taxon>Metazoa</taxon>
        <taxon>Spiralia</taxon>
        <taxon>Gnathifera</taxon>
        <taxon>Rotifera</taxon>
        <taxon>Eurotatoria</taxon>
        <taxon>Monogononta</taxon>
        <taxon>Pseudotrocha</taxon>
        <taxon>Ploima</taxon>
        <taxon>Brachionidae</taxon>
        <taxon>Brachionus</taxon>
    </lineage>
</organism>
<dbReference type="Proteomes" id="UP000276133">
    <property type="component" value="Unassembled WGS sequence"/>
</dbReference>
<dbReference type="InterPro" id="IPR000182">
    <property type="entry name" value="GNAT_dom"/>
</dbReference>
<reference evidence="5 6" key="1">
    <citation type="journal article" date="2018" name="Sci. Rep.">
        <title>Genomic signatures of local adaptation to the degree of environmental predictability in rotifers.</title>
        <authorList>
            <person name="Franch-Gras L."/>
            <person name="Hahn C."/>
            <person name="Garcia-Roger E.M."/>
            <person name="Carmona M.J."/>
            <person name="Serra M."/>
            <person name="Gomez A."/>
        </authorList>
    </citation>
    <scope>NUCLEOTIDE SEQUENCE [LARGE SCALE GENOMIC DNA]</scope>
    <source>
        <strain evidence="5">HYR1</strain>
    </source>
</reference>
<keyword evidence="6" id="KW-1185">Reference proteome</keyword>
<feature type="compositionally biased region" description="Low complexity" evidence="2">
    <location>
        <begin position="363"/>
        <end position="384"/>
    </location>
</feature>
<name>A0A3M7RC46_BRAPC</name>
<feature type="domain" description="N-acetyltransferase" evidence="4">
    <location>
        <begin position="1"/>
        <end position="106"/>
    </location>
</feature>
<dbReference type="InterPro" id="IPR016181">
    <property type="entry name" value="Acyl_CoA_acyltransferase"/>
</dbReference>
<evidence type="ECO:0000313" key="5">
    <source>
        <dbReference type="EMBL" id="RNA20974.1"/>
    </source>
</evidence>
<dbReference type="PROSITE" id="PS51186">
    <property type="entry name" value="GNAT"/>
    <property type="match status" value="2"/>
</dbReference>
<dbReference type="SUPFAM" id="SSF55729">
    <property type="entry name" value="Acyl-CoA N-acyltransferases (Nat)"/>
    <property type="match status" value="2"/>
</dbReference>
<dbReference type="EMBL" id="REGN01003751">
    <property type="protein sequence ID" value="RNA20974.1"/>
    <property type="molecule type" value="Genomic_DNA"/>
</dbReference>
<feature type="compositionally biased region" description="Basic residues" evidence="2">
    <location>
        <begin position="385"/>
        <end position="395"/>
    </location>
</feature>
<evidence type="ECO:0000259" key="4">
    <source>
        <dbReference type="PROSITE" id="PS51186"/>
    </source>
</evidence>